<accession>A0A177CW00</accession>
<dbReference type="RefSeq" id="XP_018041437.1">
    <property type="nucleotide sequence ID" value="XM_018186587.1"/>
</dbReference>
<gene>
    <name evidence="2" type="ORF">CC84DRAFT_518571</name>
</gene>
<dbReference type="EMBL" id="KV441549">
    <property type="protein sequence ID" value="OAG11072.1"/>
    <property type="molecule type" value="Genomic_DNA"/>
</dbReference>
<dbReference type="Proteomes" id="UP000077069">
    <property type="component" value="Unassembled WGS sequence"/>
</dbReference>
<evidence type="ECO:0000256" key="1">
    <source>
        <dbReference type="SAM" id="MobiDB-lite"/>
    </source>
</evidence>
<reference evidence="2 3" key="1">
    <citation type="submission" date="2016-05" db="EMBL/GenBank/DDBJ databases">
        <title>Comparative analysis of secretome profiles of manganese(II)-oxidizing ascomycete fungi.</title>
        <authorList>
            <consortium name="DOE Joint Genome Institute"/>
            <person name="Zeiner C.A."/>
            <person name="Purvine S.O."/>
            <person name="Zink E.M."/>
            <person name="Wu S."/>
            <person name="Pasa-Tolic L."/>
            <person name="Chaput D.L."/>
            <person name="Haridas S."/>
            <person name="Grigoriev I.V."/>
            <person name="Santelli C.M."/>
            <person name="Hansel C.M."/>
        </authorList>
    </citation>
    <scope>NUCLEOTIDE SEQUENCE [LARGE SCALE GENOMIC DNA]</scope>
    <source>
        <strain evidence="2 3">AP3s5-JAC2a</strain>
    </source>
</reference>
<evidence type="ECO:0000313" key="2">
    <source>
        <dbReference type="EMBL" id="OAG11072.1"/>
    </source>
</evidence>
<dbReference type="GeneID" id="28770073"/>
<organism evidence="2 3">
    <name type="scientific">Paraphaeosphaeria sporulosa</name>
    <dbReference type="NCBI Taxonomy" id="1460663"/>
    <lineage>
        <taxon>Eukaryota</taxon>
        <taxon>Fungi</taxon>
        <taxon>Dikarya</taxon>
        <taxon>Ascomycota</taxon>
        <taxon>Pezizomycotina</taxon>
        <taxon>Dothideomycetes</taxon>
        <taxon>Pleosporomycetidae</taxon>
        <taxon>Pleosporales</taxon>
        <taxon>Massarineae</taxon>
        <taxon>Didymosphaeriaceae</taxon>
        <taxon>Paraphaeosphaeria</taxon>
    </lineage>
</organism>
<proteinExistence type="predicted"/>
<evidence type="ECO:0000313" key="3">
    <source>
        <dbReference type="Proteomes" id="UP000077069"/>
    </source>
</evidence>
<feature type="region of interest" description="Disordered" evidence="1">
    <location>
        <begin position="15"/>
        <end position="55"/>
    </location>
</feature>
<protein>
    <submittedName>
        <fullName evidence="2">Uncharacterized protein</fullName>
    </submittedName>
</protein>
<dbReference type="InParanoid" id="A0A177CW00"/>
<sequence length="55" mass="6170">MHKFDNILNHIHNLLPPNPFQPNSAQPALHDKRSGDNTCRKPLPLPSEAARHAVI</sequence>
<keyword evidence="3" id="KW-1185">Reference proteome</keyword>
<dbReference type="AlphaFoldDB" id="A0A177CW00"/>
<feature type="compositionally biased region" description="Basic and acidic residues" evidence="1">
    <location>
        <begin position="29"/>
        <end position="39"/>
    </location>
</feature>
<name>A0A177CW00_9PLEO</name>